<protein>
    <submittedName>
        <fullName evidence="2">Uncharacterized protein</fullName>
    </submittedName>
</protein>
<reference evidence="2 3" key="1">
    <citation type="submission" date="2019-03" db="EMBL/GenBank/DDBJ databases">
        <title>Single cell metagenomics reveals metabolic interactions within the superorganism composed of flagellate Streblomastix strix and complex community of Bacteroidetes bacteria on its surface.</title>
        <authorList>
            <person name="Treitli S.C."/>
            <person name="Kolisko M."/>
            <person name="Husnik F."/>
            <person name="Keeling P."/>
            <person name="Hampl V."/>
        </authorList>
    </citation>
    <scope>NUCLEOTIDE SEQUENCE [LARGE SCALE GENOMIC DNA]</scope>
    <source>
        <strain evidence="2">ST1C</strain>
    </source>
</reference>
<gene>
    <name evidence="2" type="ORF">EZS28_021290</name>
</gene>
<feature type="transmembrane region" description="Helical" evidence="1">
    <location>
        <begin position="138"/>
        <end position="161"/>
    </location>
</feature>
<evidence type="ECO:0000313" key="2">
    <source>
        <dbReference type="EMBL" id="KAA6383181.1"/>
    </source>
</evidence>
<dbReference type="AlphaFoldDB" id="A0A5J4VKS4"/>
<dbReference type="EMBL" id="SNRW01006386">
    <property type="protein sequence ID" value="KAA6383181.1"/>
    <property type="molecule type" value="Genomic_DNA"/>
</dbReference>
<organism evidence="2 3">
    <name type="scientific">Streblomastix strix</name>
    <dbReference type="NCBI Taxonomy" id="222440"/>
    <lineage>
        <taxon>Eukaryota</taxon>
        <taxon>Metamonada</taxon>
        <taxon>Preaxostyla</taxon>
        <taxon>Oxymonadida</taxon>
        <taxon>Streblomastigidae</taxon>
        <taxon>Streblomastix</taxon>
    </lineage>
</organism>
<dbReference type="Proteomes" id="UP000324800">
    <property type="component" value="Unassembled WGS sequence"/>
</dbReference>
<comment type="caution">
    <text evidence="2">The sequence shown here is derived from an EMBL/GenBank/DDBJ whole genome shotgun (WGS) entry which is preliminary data.</text>
</comment>
<name>A0A5J4VKS4_9EUKA</name>
<keyword evidence="1" id="KW-0812">Transmembrane</keyword>
<proteinExistence type="predicted"/>
<evidence type="ECO:0000313" key="3">
    <source>
        <dbReference type="Proteomes" id="UP000324800"/>
    </source>
</evidence>
<evidence type="ECO:0000256" key="1">
    <source>
        <dbReference type="SAM" id="Phobius"/>
    </source>
</evidence>
<keyword evidence="1" id="KW-0472">Membrane</keyword>
<feature type="non-terminal residue" evidence="2">
    <location>
        <position position="1"/>
    </location>
</feature>
<keyword evidence="1" id="KW-1133">Transmembrane helix</keyword>
<sequence>GTCQYTCPLDRSKSPFQNSYGKGILIKGSTSQYTETELKVRIANFGPVLVYANGATEGRLYYGWEGDNLLYLYRNANGDIVKSAIAGISSVNKAYLAYQAFDCDTKLDKKTKRIDCECPPQEDAIAYKADTRTAKKNFCTASGATSAAWTVIATVLLLPLLSMW</sequence>
<accession>A0A5J4VKS4</accession>